<dbReference type="EMBL" id="ADVG01000003">
    <property type="protein sequence ID" value="EFH84602.1"/>
    <property type="molecule type" value="Genomic_DNA"/>
</dbReference>
<gene>
    <name evidence="1" type="ORF">Krac_5683</name>
</gene>
<organism evidence="1 2">
    <name type="scientific">Ktedonobacter racemifer DSM 44963</name>
    <dbReference type="NCBI Taxonomy" id="485913"/>
    <lineage>
        <taxon>Bacteria</taxon>
        <taxon>Bacillati</taxon>
        <taxon>Chloroflexota</taxon>
        <taxon>Ktedonobacteria</taxon>
        <taxon>Ktedonobacterales</taxon>
        <taxon>Ktedonobacteraceae</taxon>
        <taxon>Ktedonobacter</taxon>
    </lineage>
</organism>
<keyword evidence="2" id="KW-1185">Reference proteome</keyword>
<dbReference type="InParanoid" id="D6TWL9"/>
<dbReference type="Proteomes" id="UP000004508">
    <property type="component" value="Unassembled WGS sequence"/>
</dbReference>
<sequence length="61" mass="7162">MQIASSPLFFVVGFFSRHMAVFGEKLEYIRRDRLCLLIDNDTLWRNSKRGVISGAREMARR</sequence>
<reference evidence="1 2" key="1">
    <citation type="journal article" date="2011" name="Stand. Genomic Sci.">
        <title>Non-contiguous finished genome sequence and contextual data of the filamentous soil bacterium Ktedonobacter racemifer type strain (SOSP1-21).</title>
        <authorList>
            <person name="Chang Y.J."/>
            <person name="Land M."/>
            <person name="Hauser L."/>
            <person name="Chertkov O."/>
            <person name="Del Rio T.G."/>
            <person name="Nolan M."/>
            <person name="Copeland A."/>
            <person name="Tice H."/>
            <person name="Cheng J.F."/>
            <person name="Lucas S."/>
            <person name="Han C."/>
            <person name="Goodwin L."/>
            <person name="Pitluck S."/>
            <person name="Ivanova N."/>
            <person name="Ovchinikova G."/>
            <person name="Pati A."/>
            <person name="Chen A."/>
            <person name="Palaniappan K."/>
            <person name="Mavromatis K."/>
            <person name="Liolios K."/>
            <person name="Brettin T."/>
            <person name="Fiebig A."/>
            <person name="Rohde M."/>
            <person name="Abt B."/>
            <person name="Goker M."/>
            <person name="Detter J.C."/>
            <person name="Woyke T."/>
            <person name="Bristow J."/>
            <person name="Eisen J.A."/>
            <person name="Markowitz V."/>
            <person name="Hugenholtz P."/>
            <person name="Kyrpides N.C."/>
            <person name="Klenk H.P."/>
            <person name="Lapidus A."/>
        </authorList>
    </citation>
    <scope>NUCLEOTIDE SEQUENCE [LARGE SCALE GENOMIC DNA]</scope>
    <source>
        <strain evidence="2">DSM 44963</strain>
    </source>
</reference>
<evidence type="ECO:0000313" key="1">
    <source>
        <dbReference type="EMBL" id="EFH84602.1"/>
    </source>
</evidence>
<protein>
    <submittedName>
        <fullName evidence="1">Uncharacterized protein</fullName>
    </submittedName>
</protein>
<accession>D6TWL9</accession>
<name>D6TWL9_KTERA</name>
<dbReference type="AlphaFoldDB" id="D6TWL9"/>
<evidence type="ECO:0000313" key="2">
    <source>
        <dbReference type="Proteomes" id="UP000004508"/>
    </source>
</evidence>
<comment type="caution">
    <text evidence="1">The sequence shown here is derived from an EMBL/GenBank/DDBJ whole genome shotgun (WGS) entry which is preliminary data.</text>
</comment>
<proteinExistence type="predicted"/>